<evidence type="ECO:0000259" key="8">
    <source>
        <dbReference type="PROSITE" id="PS50110"/>
    </source>
</evidence>
<dbReference type="STRING" id="657314.CK5_12560"/>
<evidence type="ECO:0000256" key="4">
    <source>
        <dbReference type="ARBA" id="ARBA00023163"/>
    </source>
</evidence>
<dbReference type="SUPFAM" id="SSF52172">
    <property type="entry name" value="CheY-like"/>
    <property type="match status" value="1"/>
</dbReference>
<dbReference type="PROSITE" id="PS50110">
    <property type="entry name" value="RESPONSE_REGULATORY"/>
    <property type="match status" value="1"/>
</dbReference>
<reference evidence="10 11" key="1">
    <citation type="submission" date="2015-09" db="EMBL/GenBank/DDBJ databases">
        <authorList>
            <consortium name="Pathogen Informatics"/>
        </authorList>
    </citation>
    <scope>NUCLEOTIDE SEQUENCE [LARGE SCALE GENOMIC DNA]</scope>
    <source>
        <strain evidence="10 11">2789STDY5608838</strain>
    </source>
</reference>
<dbReference type="PROSITE" id="PS51755">
    <property type="entry name" value="OMPR_PHOB"/>
    <property type="match status" value="1"/>
</dbReference>
<dbReference type="GO" id="GO:0000156">
    <property type="term" value="F:phosphorelay response regulator activity"/>
    <property type="evidence" value="ECO:0007669"/>
    <property type="project" value="TreeGrafter"/>
</dbReference>
<dbReference type="Gene3D" id="3.40.50.2300">
    <property type="match status" value="1"/>
</dbReference>
<name>A0A173WZF8_9FIRM</name>
<dbReference type="InterPro" id="IPR011006">
    <property type="entry name" value="CheY-like_superfamily"/>
</dbReference>
<evidence type="ECO:0000313" key="11">
    <source>
        <dbReference type="Proteomes" id="UP000095447"/>
    </source>
</evidence>
<dbReference type="AlphaFoldDB" id="A0A173WZF8"/>
<evidence type="ECO:0000256" key="2">
    <source>
        <dbReference type="ARBA" id="ARBA00023015"/>
    </source>
</evidence>
<dbReference type="Proteomes" id="UP000095447">
    <property type="component" value="Unassembled WGS sequence"/>
</dbReference>
<keyword evidence="4" id="KW-0804">Transcription</keyword>
<organism evidence="10 11">
    <name type="scientific">Blautia obeum</name>
    <dbReference type="NCBI Taxonomy" id="40520"/>
    <lineage>
        <taxon>Bacteria</taxon>
        <taxon>Bacillati</taxon>
        <taxon>Bacillota</taxon>
        <taxon>Clostridia</taxon>
        <taxon>Lachnospirales</taxon>
        <taxon>Lachnospiraceae</taxon>
        <taxon>Blautia</taxon>
    </lineage>
</organism>
<gene>
    <name evidence="10" type="primary">graR</name>
    <name evidence="10" type="ORF">ERS852395_00364</name>
</gene>
<dbReference type="GO" id="GO:0006355">
    <property type="term" value="P:regulation of DNA-templated transcription"/>
    <property type="evidence" value="ECO:0007669"/>
    <property type="project" value="InterPro"/>
</dbReference>
<evidence type="ECO:0000259" key="9">
    <source>
        <dbReference type="PROSITE" id="PS51755"/>
    </source>
</evidence>
<dbReference type="CDD" id="cd18159">
    <property type="entry name" value="REC_OmpR_NsrR-like"/>
    <property type="match status" value="1"/>
</dbReference>
<dbReference type="PANTHER" id="PTHR48111">
    <property type="entry name" value="REGULATOR OF RPOS"/>
    <property type="match status" value="1"/>
</dbReference>
<feature type="domain" description="Response regulatory" evidence="8">
    <location>
        <begin position="3"/>
        <end position="116"/>
    </location>
</feature>
<dbReference type="SMART" id="SM00448">
    <property type="entry name" value="REC"/>
    <property type="match status" value="1"/>
</dbReference>
<evidence type="ECO:0000256" key="7">
    <source>
        <dbReference type="PROSITE-ProRule" id="PRU01091"/>
    </source>
</evidence>
<dbReference type="Pfam" id="PF00072">
    <property type="entry name" value="Response_reg"/>
    <property type="match status" value="1"/>
</dbReference>
<dbReference type="GO" id="GO:0005829">
    <property type="term" value="C:cytosol"/>
    <property type="evidence" value="ECO:0007669"/>
    <property type="project" value="TreeGrafter"/>
</dbReference>
<proteinExistence type="predicted"/>
<dbReference type="InterPro" id="IPR001789">
    <property type="entry name" value="Sig_transdc_resp-reg_receiver"/>
</dbReference>
<evidence type="ECO:0000313" key="10">
    <source>
        <dbReference type="EMBL" id="CUN44460.1"/>
    </source>
</evidence>
<dbReference type="GO" id="GO:0000976">
    <property type="term" value="F:transcription cis-regulatory region binding"/>
    <property type="evidence" value="ECO:0007669"/>
    <property type="project" value="TreeGrafter"/>
</dbReference>
<evidence type="ECO:0000256" key="6">
    <source>
        <dbReference type="PROSITE-ProRule" id="PRU00169"/>
    </source>
</evidence>
<feature type="domain" description="OmpR/PhoB-type" evidence="9">
    <location>
        <begin position="126"/>
        <end position="222"/>
    </location>
</feature>
<keyword evidence="3 7" id="KW-0238">DNA-binding</keyword>
<dbReference type="Pfam" id="PF00486">
    <property type="entry name" value="Trans_reg_C"/>
    <property type="match status" value="1"/>
</dbReference>
<evidence type="ECO:0000256" key="5">
    <source>
        <dbReference type="ARBA" id="ARBA00024867"/>
    </source>
</evidence>
<comment type="function">
    <text evidence="5">May play the central regulatory role in sporulation. It may be an element of the effector pathway responsible for the activation of sporulation genes in response to nutritional stress. Spo0A may act in concert with spo0H (a sigma factor) to control the expression of some genes that are critical to the sporulation process.</text>
</comment>
<accession>A0A173WZF8</accession>
<dbReference type="PANTHER" id="PTHR48111:SF43">
    <property type="entry name" value="STAGE 0 SPORULATION PROTEIN A HOMOLOG"/>
    <property type="match status" value="1"/>
</dbReference>
<dbReference type="InterPro" id="IPR001867">
    <property type="entry name" value="OmpR/PhoB-type_DNA-bd"/>
</dbReference>
<sequence>MYRIFIVEDDEIISEVLKKNLSSWGYDVSCAEDFSNIIQEFVRRDPQLVLLDLKLPFYNGFHWCEEIRRISQVPVIFISSAADNMNMVMAMSRGADDFIAKPFDMDVLIAKIQAILRRTYSFGTPGNVLEYKGIVLSPSRCTLTWNGNDIDLTKNELRILEILMEHAGKVVSRDAIMTKLWESDSFIDDNTLTVNITRLRRKLEKEGLKEFIITKKGLGYMV</sequence>
<dbReference type="EMBL" id="CYZA01000001">
    <property type="protein sequence ID" value="CUN44460.1"/>
    <property type="molecule type" value="Genomic_DNA"/>
</dbReference>
<dbReference type="GO" id="GO:0032993">
    <property type="term" value="C:protein-DNA complex"/>
    <property type="evidence" value="ECO:0007669"/>
    <property type="project" value="TreeGrafter"/>
</dbReference>
<dbReference type="Gene3D" id="1.10.10.10">
    <property type="entry name" value="Winged helix-like DNA-binding domain superfamily/Winged helix DNA-binding domain"/>
    <property type="match status" value="1"/>
</dbReference>
<feature type="DNA-binding region" description="OmpR/PhoB-type" evidence="7">
    <location>
        <begin position="126"/>
        <end position="222"/>
    </location>
</feature>
<dbReference type="InterPro" id="IPR039420">
    <property type="entry name" value="WalR-like"/>
</dbReference>
<feature type="modified residue" description="4-aspartylphosphate" evidence="6">
    <location>
        <position position="52"/>
    </location>
</feature>
<dbReference type="CDD" id="cd00383">
    <property type="entry name" value="trans_reg_C"/>
    <property type="match status" value="1"/>
</dbReference>
<keyword evidence="2" id="KW-0805">Transcription regulation</keyword>
<evidence type="ECO:0000256" key="3">
    <source>
        <dbReference type="ARBA" id="ARBA00023125"/>
    </source>
</evidence>
<dbReference type="SMART" id="SM00862">
    <property type="entry name" value="Trans_reg_C"/>
    <property type="match status" value="1"/>
</dbReference>
<keyword evidence="6" id="KW-0597">Phosphoprotein</keyword>
<evidence type="ECO:0000256" key="1">
    <source>
        <dbReference type="ARBA" id="ARBA00018672"/>
    </source>
</evidence>
<dbReference type="RefSeq" id="WP_055052537.1">
    <property type="nucleotide sequence ID" value="NZ_CYZA01000001.1"/>
</dbReference>
<dbReference type="InterPro" id="IPR036388">
    <property type="entry name" value="WH-like_DNA-bd_sf"/>
</dbReference>
<protein>
    <recommendedName>
        <fullName evidence="1">Stage 0 sporulation protein A homolog</fullName>
    </recommendedName>
</protein>